<comment type="caution">
    <text evidence="1">The sequence shown here is derived from an EMBL/GenBank/DDBJ whole genome shotgun (WGS) entry which is preliminary data.</text>
</comment>
<dbReference type="Proteomes" id="UP000616201">
    <property type="component" value="Unassembled WGS sequence"/>
</dbReference>
<name>A0A928YT71_9SPHI</name>
<gene>
    <name evidence="1" type="ORF">C4F49_14540</name>
</gene>
<keyword evidence="2" id="KW-1185">Reference proteome</keyword>
<evidence type="ECO:0008006" key="3">
    <source>
        <dbReference type="Google" id="ProtNLM"/>
    </source>
</evidence>
<reference evidence="1" key="1">
    <citation type="submission" date="2018-02" db="EMBL/GenBank/DDBJ databases">
        <authorList>
            <person name="Vasarhelyi B.M."/>
            <person name="Deshmukh S."/>
            <person name="Balint B."/>
            <person name="Kukolya J."/>
        </authorList>
    </citation>
    <scope>NUCLEOTIDE SEQUENCE</scope>
    <source>
        <strain evidence="1">KB22</strain>
    </source>
</reference>
<evidence type="ECO:0000313" key="2">
    <source>
        <dbReference type="Proteomes" id="UP000616201"/>
    </source>
</evidence>
<dbReference type="EMBL" id="PRDK01000009">
    <property type="protein sequence ID" value="MBE8714898.1"/>
    <property type="molecule type" value="Genomic_DNA"/>
</dbReference>
<dbReference type="InterPro" id="IPR032580">
    <property type="entry name" value="SatD"/>
</dbReference>
<dbReference type="AlphaFoldDB" id="A0A928YT71"/>
<protein>
    <recommendedName>
        <fullName evidence="3">SatD family (SatD)</fullName>
    </recommendedName>
</protein>
<accession>A0A928YT71</accession>
<proteinExistence type="predicted"/>
<sequence>MSAKRKSKAIQTIVTGDIVSSRTIEQNTWLPILEKAIQGYSSKYDIFRGDSFQIQLQIEDVFECVFYLKASLKAIGLDVRIGIGVGTIEHDEDTIKKSSGEAFVFSGNAFDELGKETLSIKSEWTELDTTLNLMLQLATEIADRWTMSMAHSIAIALSNPTINQKELAKLLNQKYQSQISTKLGNAGFQKIKRVIQYATNELIKRC</sequence>
<evidence type="ECO:0000313" key="1">
    <source>
        <dbReference type="EMBL" id="MBE8714898.1"/>
    </source>
</evidence>
<dbReference type="Pfam" id="PF16264">
    <property type="entry name" value="SatD"/>
    <property type="match status" value="1"/>
</dbReference>
<organism evidence="1 2">
    <name type="scientific">Sphingobacterium hungaricum</name>
    <dbReference type="NCBI Taxonomy" id="2082723"/>
    <lineage>
        <taxon>Bacteria</taxon>
        <taxon>Pseudomonadati</taxon>
        <taxon>Bacteroidota</taxon>
        <taxon>Sphingobacteriia</taxon>
        <taxon>Sphingobacteriales</taxon>
        <taxon>Sphingobacteriaceae</taxon>
        <taxon>Sphingobacterium</taxon>
    </lineage>
</organism>
<dbReference type="RefSeq" id="WP_196936755.1">
    <property type="nucleotide sequence ID" value="NZ_MU158698.1"/>
</dbReference>